<dbReference type="InterPro" id="IPR001733">
    <property type="entry name" value="Peptidase_S26B"/>
</dbReference>
<accession>A0A1G7HDM9</accession>
<dbReference type="AlphaFoldDB" id="A0A1G7HDM9"/>
<evidence type="ECO:0000256" key="3">
    <source>
        <dbReference type="ARBA" id="ARBA00022989"/>
    </source>
</evidence>
<gene>
    <name evidence="6" type="ORF">SAMN04488067_101319</name>
</gene>
<keyword evidence="7" id="KW-1185">Reference proteome</keyword>
<dbReference type="OrthoDB" id="50404at2157"/>
<dbReference type="SUPFAM" id="SSF51306">
    <property type="entry name" value="LexA/Signal peptidase"/>
    <property type="match status" value="1"/>
</dbReference>
<evidence type="ECO:0000313" key="7">
    <source>
        <dbReference type="Proteomes" id="UP000324020"/>
    </source>
</evidence>
<dbReference type="GO" id="GO:0004252">
    <property type="term" value="F:serine-type endopeptidase activity"/>
    <property type="evidence" value="ECO:0007669"/>
    <property type="project" value="InterPro"/>
</dbReference>
<dbReference type="InterPro" id="IPR019533">
    <property type="entry name" value="Peptidase_S26"/>
</dbReference>
<evidence type="ECO:0000256" key="4">
    <source>
        <dbReference type="ARBA" id="ARBA00023136"/>
    </source>
</evidence>
<organism evidence="6 7">
    <name type="scientific">Halorubrum xinjiangense</name>
    <dbReference type="NCBI Taxonomy" id="261291"/>
    <lineage>
        <taxon>Archaea</taxon>
        <taxon>Methanobacteriati</taxon>
        <taxon>Methanobacteriota</taxon>
        <taxon>Stenosarchaea group</taxon>
        <taxon>Halobacteria</taxon>
        <taxon>Halobacteriales</taxon>
        <taxon>Haloferacaceae</taxon>
        <taxon>Halorubrum</taxon>
    </lineage>
</organism>
<keyword evidence="2 5" id="KW-0812">Transmembrane</keyword>
<dbReference type="GO" id="GO:0016020">
    <property type="term" value="C:membrane"/>
    <property type="evidence" value="ECO:0007669"/>
    <property type="project" value="UniProtKB-SubCell"/>
</dbReference>
<evidence type="ECO:0000256" key="2">
    <source>
        <dbReference type="ARBA" id="ARBA00022692"/>
    </source>
</evidence>
<protein>
    <submittedName>
        <fullName evidence="6">Signal peptidase, endoplasmic reticulum-type</fullName>
    </submittedName>
</protein>
<dbReference type="NCBIfam" id="TIGR02228">
    <property type="entry name" value="sigpep_I_arch"/>
    <property type="match status" value="1"/>
</dbReference>
<name>A0A1G7HDM9_9EURY</name>
<dbReference type="RefSeq" id="WP_149797319.1">
    <property type="nucleotide sequence ID" value="NZ_FNBO01000001.1"/>
</dbReference>
<proteinExistence type="predicted"/>
<reference evidence="6 7" key="1">
    <citation type="submission" date="2016-10" db="EMBL/GenBank/DDBJ databases">
        <authorList>
            <person name="Varghese N."/>
            <person name="Submissions S."/>
        </authorList>
    </citation>
    <scope>NUCLEOTIDE SEQUENCE [LARGE SCALE GENOMIC DNA]</scope>
    <source>
        <strain evidence="6 7">CGMCC 1.3527</strain>
    </source>
</reference>
<feature type="transmembrane region" description="Helical" evidence="5">
    <location>
        <begin position="167"/>
        <end position="186"/>
    </location>
</feature>
<evidence type="ECO:0000313" key="6">
    <source>
        <dbReference type="EMBL" id="SDE98159.1"/>
    </source>
</evidence>
<keyword evidence="3 5" id="KW-1133">Transmembrane helix</keyword>
<sequence>MSINRTLSVALQAAAVLVVVSLVVGQLLGQPILLSYVETGSMQPTLNPGDGFVAIPAQIAGGIGSGDVVTFDAQEIQGGGLTTHRVVEETERGYITRGDNNPFTDQDGGEPVVQDADVVAKALQVGGSVVVIPHLGTVAMGFQSVLDAVQTQLAVTFGVRSLQGTQGLAYIVFGLSVVAYAVDWYLNAGSRDRDSRDRSRDDGTSVFAILGVLALVLMATATAAMVVPGGTQEYGVVSAEFESENPTVIESGTSQELEYVVPNAGLVPVYAYVTPASPGVDVDPQRLSVGSRGEASTTVTLSAPDETGYYRLFVVEHRYLAVLPPGVVDELYGVHPWAPLVAINGLLGGGIVGIGLLLLRGEPARIRSRDSRERPPLYKRLLRELYR</sequence>
<keyword evidence="4 5" id="KW-0472">Membrane</keyword>
<dbReference type="Proteomes" id="UP000324020">
    <property type="component" value="Unassembled WGS sequence"/>
</dbReference>
<evidence type="ECO:0000256" key="5">
    <source>
        <dbReference type="SAM" id="Phobius"/>
    </source>
</evidence>
<dbReference type="GO" id="GO:0006465">
    <property type="term" value="P:signal peptide processing"/>
    <property type="evidence" value="ECO:0007669"/>
    <property type="project" value="InterPro"/>
</dbReference>
<dbReference type="InterPro" id="IPR036286">
    <property type="entry name" value="LexA/Signal_pep-like_sf"/>
</dbReference>
<feature type="transmembrane region" description="Helical" evidence="5">
    <location>
        <begin position="206"/>
        <end position="227"/>
    </location>
</feature>
<evidence type="ECO:0000256" key="1">
    <source>
        <dbReference type="ARBA" id="ARBA00004370"/>
    </source>
</evidence>
<feature type="transmembrane region" description="Helical" evidence="5">
    <location>
        <begin position="337"/>
        <end position="359"/>
    </location>
</feature>
<dbReference type="EMBL" id="FNBO01000001">
    <property type="protein sequence ID" value="SDE98159.1"/>
    <property type="molecule type" value="Genomic_DNA"/>
</dbReference>
<dbReference type="CDD" id="cd06530">
    <property type="entry name" value="S26_SPase_I"/>
    <property type="match status" value="1"/>
</dbReference>
<comment type="subcellular location">
    <subcellularLocation>
        <location evidence="1">Membrane</location>
    </subcellularLocation>
</comment>